<organism evidence="1 2">
    <name type="scientific">Helicobacter gastrocanis</name>
    <dbReference type="NCBI Taxonomy" id="2849641"/>
    <lineage>
        <taxon>Bacteria</taxon>
        <taxon>Pseudomonadati</taxon>
        <taxon>Campylobacterota</taxon>
        <taxon>Epsilonproteobacteria</taxon>
        <taxon>Campylobacterales</taxon>
        <taxon>Helicobacteraceae</taxon>
        <taxon>Helicobacter</taxon>
    </lineage>
</organism>
<dbReference type="EMBL" id="AP024814">
    <property type="protein sequence ID" value="BCZ17768.1"/>
    <property type="molecule type" value="Genomic_DNA"/>
</dbReference>
<dbReference type="RefSeq" id="WP_221279070.1">
    <property type="nucleotide sequence ID" value="NZ_AP024814.1"/>
</dbReference>
<dbReference type="InterPro" id="IPR029058">
    <property type="entry name" value="AB_hydrolase_fold"/>
</dbReference>
<name>A0ABN6I2H5_9HELI</name>
<reference evidence="1 2" key="1">
    <citation type="submission" date="2021-07" db="EMBL/GenBank/DDBJ databases">
        <title>Novel Helicobacter sp. Isolated from a dog.</title>
        <authorList>
            <person name="Rimbara E."/>
            <person name="Suzuki M."/>
        </authorList>
    </citation>
    <scope>NUCLEOTIDE SEQUENCE [LARGE SCALE GENOMIC DNA]</scope>
    <source>
        <strain evidence="2">NHP19-003</strain>
    </source>
</reference>
<dbReference type="Gene3D" id="3.40.50.1820">
    <property type="entry name" value="alpha/beta hydrolase"/>
    <property type="match status" value="1"/>
</dbReference>
<evidence type="ECO:0000313" key="1">
    <source>
        <dbReference type="EMBL" id="BCZ17768.1"/>
    </source>
</evidence>
<dbReference type="Gene3D" id="1.10.10.800">
    <property type="match status" value="1"/>
</dbReference>
<proteinExistence type="predicted"/>
<keyword evidence="2" id="KW-1185">Reference proteome</keyword>
<gene>
    <name evidence="1" type="ORF">NHP190003_10500</name>
</gene>
<evidence type="ECO:0000313" key="2">
    <source>
        <dbReference type="Proteomes" id="UP000826775"/>
    </source>
</evidence>
<protein>
    <submittedName>
        <fullName evidence="1">Uncharacterized protein</fullName>
    </submittedName>
</protein>
<dbReference type="Proteomes" id="UP000826775">
    <property type="component" value="Chromosome"/>
</dbReference>
<sequence length="142" mass="16013">MNAIKEFGTHQITRYAVGTPTKIDANSSPIAKEFYDFYHTKGGTYTPQSQDPKLDAMSMFSSGVKFINFYPFEDLDSISPRLIFPSRAMRRTLGGLAKKPTPRPLKPKELYYVKGAGLWIYTTTPSTSPLTKSRNFSKKISM</sequence>
<accession>A0ABN6I2H5</accession>